<feature type="non-terminal residue" evidence="2">
    <location>
        <position position="1"/>
    </location>
</feature>
<comment type="caution">
    <text evidence="2">The sequence shown here is derived from an EMBL/GenBank/DDBJ whole genome shotgun (WGS) entry which is preliminary data.</text>
</comment>
<proteinExistence type="predicted"/>
<feature type="transmembrane region" description="Helical" evidence="1">
    <location>
        <begin position="64"/>
        <end position="87"/>
    </location>
</feature>
<accession>A0ABD6D2G4</accession>
<protein>
    <submittedName>
        <fullName evidence="2">Uncharacterized protein</fullName>
    </submittedName>
</protein>
<sequence length="251" mass="28294">AAIAVFHWSVNSSRFSDEEFYFEYTYRVVEFLGVIVAFHILHISVSLVLLTLPIPMGIATAHLVGAIVLSLISIIFIELIYHAYILFWGTAMYIYAASAAESVENPTTPLDAIVNYFLYQFSSQLSYLLLRDEIPDGDSKELQDLREFVSGIEETLDGEEEPSLLRLFVLAAAIVIPVFAVIAYLLSASVIRVPYLNVVFILFATRIIKHVIEVPALIFGTVMFPTYLQTNLRTILTIAVYTASVYWIFFI</sequence>
<reference evidence="2 3" key="1">
    <citation type="journal article" date="2019" name="Int. J. Syst. Evol. Microbiol.">
        <title>The Global Catalogue of Microorganisms (GCM) 10K type strain sequencing project: providing services to taxonomists for standard genome sequencing and annotation.</title>
        <authorList>
            <consortium name="The Broad Institute Genomics Platform"/>
            <consortium name="The Broad Institute Genome Sequencing Center for Infectious Disease"/>
            <person name="Wu L."/>
            <person name="Ma J."/>
        </authorList>
    </citation>
    <scope>NUCLEOTIDE SEQUENCE [LARGE SCALE GENOMIC DNA]</scope>
    <source>
        <strain evidence="2 3">CGMCC 1.10594</strain>
    </source>
</reference>
<dbReference type="RefSeq" id="WP_379824117.1">
    <property type="nucleotide sequence ID" value="NZ_JBHUDL010000010.1"/>
</dbReference>
<dbReference type="EMBL" id="JBHUDL010000010">
    <property type="protein sequence ID" value="MFD1635078.1"/>
    <property type="molecule type" value="Genomic_DNA"/>
</dbReference>
<feature type="transmembrane region" description="Helical" evidence="1">
    <location>
        <begin position="164"/>
        <end position="186"/>
    </location>
</feature>
<feature type="transmembrane region" description="Helical" evidence="1">
    <location>
        <begin position="193"/>
        <end position="212"/>
    </location>
</feature>
<dbReference type="AlphaFoldDB" id="A0ABD6D2G4"/>
<organism evidence="2 3">
    <name type="scientific">Haloplanus ruber</name>
    <dbReference type="NCBI Taxonomy" id="869892"/>
    <lineage>
        <taxon>Archaea</taxon>
        <taxon>Methanobacteriati</taxon>
        <taxon>Methanobacteriota</taxon>
        <taxon>Stenosarchaea group</taxon>
        <taxon>Halobacteria</taxon>
        <taxon>Halobacteriales</taxon>
        <taxon>Haloferacaceae</taxon>
        <taxon>Haloplanus</taxon>
    </lineage>
</organism>
<evidence type="ECO:0000313" key="2">
    <source>
        <dbReference type="EMBL" id="MFD1635078.1"/>
    </source>
</evidence>
<keyword evidence="1" id="KW-0472">Membrane</keyword>
<name>A0ABD6D2G4_9EURY</name>
<keyword evidence="3" id="KW-1185">Reference proteome</keyword>
<keyword evidence="1" id="KW-0812">Transmembrane</keyword>
<evidence type="ECO:0000313" key="3">
    <source>
        <dbReference type="Proteomes" id="UP001597075"/>
    </source>
</evidence>
<feature type="transmembrane region" description="Helical" evidence="1">
    <location>
        <begin position="31"/>
        <end position="52"/>
    </location>
</feature>
<evidence type="ECO:0000256" key="1">
    <source>
        <dbReference type="SAM" id="Phobius"/>
    </source>
</evidence>
<gene>
    <name evidence="2" type="ORF">ACFSBJ_15210</name>
</gene>
<feature type="transmembrane region" description="Helical" evidence="1">
    <location>
        <begin position="232"/>
        <end position="250"/>
    </location>
</feature>
<dbReference type="Proteomes" id="UP001597075">
    <property type="component" value="Unassembled WGS sequence"/>
</dbReference>
<keyword evidence="1" id="KW-1133">Transmembrane helix</keyword>